<feature type="transmembrane region" description="Helical" evidence="1">
    <location>
        <begin position="9"/>
        <end position="27"/>
    </location>
</feature>
<accession>A0A7V2T2K8</accession>
<reference evidence="2" key="1">
    <citation type="journal article" date="2020" name="mSystems">
        <title>Genome- and Community-Level Interaction Insights into Carbon Utilization and Element Cycling Functions of Hydrothermarchaeota in Hydrothermal Sediment.</title>
        <authorList>
            <person name="Zhou Z."/>
            <person name="Liu Y."/>
            <person name="Xu W."/>
            <person name="Pan J."/>
            <person name="Luo Z.H."/>
            <person name="Li M."/>
        </authorList>
    </citation>
    <scope>NUCLEOTIDE SEQUENCE [LARGE SCALE GENOMIC DNA]</scope>
    <source>
        <strain evidence="2">HyVt-493</strain>
    </source>
</reference>
<dbReference type="AlphaFoldDB" id="A0A7V2T2K8"/>
<name>A0A7V2T2K8_LEUMU</name>
<keyword evidence="1" id="KW-1133">Transmembrane helix</keyword>
<organism evidence="2">
    <name type="scientific">Leucothrix mucor</name>
    <dbReference type="NCBI Taxonomy" id="45248"/>
    <lineage>
        <taxon>Bacteria</taxon>
        <taxon>Pseudomonadati</taxon>
        <taxon>Pseudomonadota</taxon>
        <taxon>Gammaproteobacteria</taxon>
        <taxon>Thiotrichales</taxon>
        <taxon>Thiotrichaceae</taxon>
        <taxon>Leucothrix</taxon>
    </lineage>
</organism>
<comment type="caution">
    <text evidence="2">The sequence shown here is derived from an EMBL/GenBank/DDBJ whole genome shotgun (WGS) entry which is preliminary data.</text>
</comment>
<dbReference type="Proteomes" id="UP000885750">
    <property type="component" value="Unassembled WGS sequence"/>
</dbReference>
<gene>
    <name evidence="2" type="ORF">ENJ51_06275</name>
</gene>
<keyword evidence="1" id="KW-0812">Transmembrane</keyword>
<sequence length="85" mass="9270">MIALVGKIIAYIGLLISAAGLVFGFGLMFQGSNDELAKFFLMSIPFGFVVLFTGFSTVIMFSPRESELKVAQQRESKNSVDAKMP</sequence>
<keyword evidence="1" id="KW-0472">Membrane</keyword>
<feature type="transmembrane region" description="Helical" evidence="1">
    <location>
        <begin position="39"/>
        <end position="61"/>
    </location>
</feature>
<evidence type="ECO:0000313" key="2">
    <source>
        <dbReference type="EMBL" id="HFC92403.1"/>
    </source>
</evidence>
<proteinExistence type="predicted"/>
<evidence type="ECO:0000256" key="1">
    <source>
        <dbReference type="SAM" id="Phobius"/>
    </source>
</evidence>
<dbReference type="EMBL" id="DRMS01000236">
    <property type="protein sequence ID" value="HFC92403.1"/>
    <property type="molecule type" value="Genomic_DNA"/>
</dbReference>
<protein>
    <submittedName>
        <fullName evidence="2">Uncharacterized protein</fullName>
    </submittedName>
</protein>